<feature type="compositionally biased region" description="Low complexity" evidence="1">
    <location>
        <begin position="140"/>
        <end position="151"/>
    </location>
</feature>
<keyword evidence="3" id="KW-1185">Reference proteome</keyword>
<proteinExistence type="predicted"/>
<feature type="region of interest" description="Disordered" evidence="1">
    <location>
        <begin position="131"/>
        <end position="154"/>
    </location>
</feature>
<feature type="compositionally biased region" description="Polar residues" evidence="1">
    <location>
        <begin position="480"/>
        <end position="492"/>
    </location>
</feature>
<name>A0A9W6BJ53_9CHLO</name>
<evidence type="ECO:0000313" key="2">
    <source>
        <dbReference type="EMBL" id="GLC52720.1"/>
    </source>
</evidence>
<accession>A0A9W6BJ53</accession>
<reference evidence="2 3" key="1">
    <citation type="journal article" date="2023" name="Commun. Biol.">
        <title>Reorganization of the ancestral sex-determining regions during the evolution of trioecy in Pleodorina starrii.</title>
        <authorList>
            <person name="Takahashi K."/>
            <person name="Suzuki S."/>
            <person name="Kawai-Toyooka H."/>
            <person name="Yamamoto K."/>
            <person name="Hamaji T."/>
            <person name="Ootsuki R."/>
            <person name="Yamaguchi H."/>
            <person name="Kawachi M."/>
            <person name="Higashiyama T."/>
            <person name="Nozaki H."/>
        </authorList>
    </citation>
    <scope>NUCLEOTIDE SEQUENCE [LARGE SCALE GENOMIC DNA]</scope>
    <source>
        <strain evidence="2 3">NIES-4479</strain>
    </source>
</reference>
<organism evidence="2 3">
    <name type="scientific">Pleodorina starrii</name>
    <dbReference type="NCBI Taxonomy" id="330485"/>
    <lineage>
        <taxon>Eukaryota</taxon>
        <taxon>Viridiplantae</taxon>
        <taxon>Chlorophyta</taxon>
        <taxon>core chlorophytes</taxon>
        <taxon>Chlorophyceae</taxon>
        <taxon>CS clade</taxon>
        <taxon>Chlamydomonadales</taxon>
        <taxon>Volvocaceae</taxon>
        <taxon>Pleodorina</taxon>
    </lineage>
</organism>
<feature type="region of interest" description="Disordered" evidence="1">
    <location>
        <begin position="476"/>
        <end position="495"/>
    </location>
</feature>
<dbReference type="EMBL" id="BRXU01000006">
    <property type="protein sequence ID" value="GLC52720.1"/>
    <property type="molecule type" value="Genomic_DNA"/>
</dbReference>
<evidence type="ECO:0000313" key="3">
    <source>
        <dbReference type="Proteomes" id="UP001165080"/>
    </source>
</evidence>
<evidence type="ECO:0000256" key="1">
    <source>
        <dbReference type="SAM" id="MobiDB-lite"/>
    </source>
</evidence>
<dbReference type="Proteomes" id="UP001165080">
    <property type="component" value="Unassembled WGS sequence"/>
</dbReference>
<comment type="caution">
    <text evidence="2">The sequence shown here is derived from an EMBL/GenBank/DDBJ whole genome shotgun (WGS) entry which is preliminary data.</text>
</comment>
<dbReference type="AlphaFoldDB" id="A0A9W6BJ53"/>
<feature type="compositionally biased region" description="Low complexity" evidence="1">
    <location>
        <begin position="575"/>
        <end position="590"/>
    </location>
</feature>
<gene>
    <name evidence="2" type="primary">PLEST003670</name>
    <name evidence="2" type="ORF">PLESTB_000660800</name>
</gene>
<sequence length="614" mass="63181">MTCAQVLLPSVRGRYVSTFYSLCPMDPAEASLAAAACCWPEVAPTASRARSGSGSLWNLIAADLAAAATAQAPDLAADAESSAAAEGISVLLPLPPLPLPLLPDATGAAAEKDNDDDDFWDSVVASALSDDELLSPPPSQQQQEQEEPLPSFDGIDDNLFLTSVAAPAAAAAAAAAAAKLLFPAATAPAACMPQQQAAQLPPPPPPPLLAAAGGFGALPARFTAAAGDMHRCLWNNTQLGAVPGGGAARPYGDVSGGGGGGGCLLGSAGGISGGDSGFAGPSSSGGGGGGGANSGILSSSLSSPAGTFLGAADSEMSGSLAAVWNLRQQQRYPCPPSQQPYLMPYLMPPPPPPMQQLSYPTPPLTVQPPHETQPWQHQPSLQQQPAPQCVAQPAAAAAGADGDAGAAASAALTRAEALAVELGLLSGRRAKQADDTVLEIGWRLMMATEWQMHDTWLERQPGGRDDVPYAFITRPGPEGAQTNMGGHSTSGRRATHLASRGLPGWYVLCVSGTRCAHASPPVCCMHRSGSCRKRRHNAYDLVMSYHLACEQPPPEDTGVRCQPRSCTFRVAEPPAAGSSSSRAGHSSSSRSRQERQLHVVLEPVLWHVKGRVWL</sequence>
<feature type="region of interest" description="Disordered" evidence="1">
    <location>
        <begin position="572"/>
        <end position="594"/>
    </location>
</feature>
<protein>
    <submittedName>
        <fullName evidence="2">Uncharacterized protein</fullName>
    </submittedName>
</protein>